<dbReference type="Ensembl" id="ENSCHIT00010050612.1">
    <property type="protein sequence ID" value="ENSCHIP00010036003.1"/>
    <property type="gene ID" value="ENSCHIG00010026798.1"/>
</dbReference>
<keyword evidence="1" id="KW-0472">Membrane</keyword>
<organism evidence="2">
    <name type="scientific">Capra hircus</name>
    <name type="common">Goat</name>
    <dbReference type="NCBI Taxonomy" id="9925"/>
    <lineage>
        <taxon>Eukaryota</taxon>
        <taxon>Metazoa</taxon>
        <taxon>Chordata</taxon>
        <taxon>Craniata</taxon>
        <taxon>Vertebrata</taxon>
        <taxon>Euteleostomi</taxon>
        <taxon>Mammalia</taxon>
        <taxon>Eutheria</taxon>
        <taxon>Laurasiatheria</taxon>
        <taxon>Artiodactyla</taxon>
        <taxon>Ruminantia</taxon>
        <taxon>Pecora</taxon>
        <taxon>Bovidae</taxon>
        <taxon>Caprinae</taxon>
        <taxon>Capra</taxon>
    </lineage>
</organism>
<keyword evidence="1" id="KW-1133">Transmembrane helix</keyword>
<protein>
    <submittedName>
        <fullName evidence="2">Uncharacterized protein</fullName>
    </submittedName>
</protein>
<feature type="transmembrane region" description="Helical" evidence="1">
    <location>
        <begin position="52"/>
        <end position="69"/>
    </location>
</feature>
<dbReference type="PROSITE" id="PS51257">
    <property type="entry name" value="PROKAR_LIPOPROTEIN"/>
    <property type="match status" value="1"/>
</dbReference>
<evidence type="ECO:0000313" key="2">
    <source>
        <dbReference type="Ensembl" id="ENSCHIP00010036003.1"/>
    </source>
</evidence>
<dbReference type="AlphaFoldDB" id="A0A8C2S1R6"/>
<reference evidence="2" key="2">
    <citation type="submission" date="2025-08" db="UniProtKB">
        <authorList>
            <consortium name="Ensembl"/>
        </authorList>
    </citation>
    <scope>IDENTIFICATION</scope>
</reference>
<reference evidence="2" key="1">
    <citation type="submission" date="2019-03" db="EMBL/GenBank/DDBJ databases">
        <title>Genome sequencing and reference-guided assembly of Black Bengal Goat (Capra hircus).</title>
        <authorList>
            <person name="Siddiki A.Z."/>
            <person name="Baten A."/>
            <person name="Billah M."/>
            <person name="Alam M.A.U."/>
            <person name="Shawrob K.S.M."/>
            <person name="Saha S."/>
            <person name="Chowdhury M."/>
            <person name="Rahman A.H."/>
            <person name="Stear M."/>
            <person name="Miah G."/>
            <person name="Das G.B."/>
            <person name="Hossain M.M."/>
            <person name="Kumkum M."/>
            <person name="Islam M.S."/>
            <person name="Mollah A.M."/>
            <person name="Ahsan A."/>
            <person name="Tusar F."/>
            <person name="Khan M.K.I."/>
        </authorList>
    </citation>
    <scope>NUCLEOTIDE SEQUENCE [LARGE SCALE GENOMIC DNA]</scope>
</reference>
<accession>A0A8C2S1R6</accession>
<keyword evidence="1" id="KW-0812">Transmembrane</keyword>
<name>A0A8C2S1R6_CAPHI</name>
<sequence>MGLGRKARLCLHWGCSRSSARLRVPVLGFVFFGGCTNVHFHQQCTKVPFSPHPYQHFLFVFFLMIAILTV</sequence>
<proteinExistence type="predicted"/>
<feature type="transmembrane region" description="Helical" evidence="1">
    <location>
        <begin position="20"/>
        <end position="40"/>
    </location>
</feature>
<evidence type="ECO:0000256" key="1">
    <source>
        <dbReference type="SAM" id="Phobius"/>
    </source>
</evidence>